<dbReference type="EC" id="5.2.1.8" evidence="6"/>
<sequence length="176" mass="19559">MHTLTQWAIKSSNLLKVFLFVLVAASFSACGDDVDPYTFDVEGQKKIDEQVIRKYFRDNNIDTTKVVRTESGLYYLNVKPGTGAEVKAGNLVEVHYIGKFTNGAEFDNSWKRAQPLTLTVGSKQVIAGWDEGLQLMKVGEEALLFIPSHLAYGPYPQNGMPPSAVLIFNVDVLRSK</sequence>
<dbReference type="AlphaFoldDB" id="A0A923SJJ9"/>
<feature type="signal peptide" evidence="7">
    <location>
        <begin position="1"/>
        <end position="31"/>
    </location>
</feature>
<organism evidence="9 10">
    <name type="scientific">Pontibacter cellulosilyticus</name>
    <dbReference type="NCBI Taxonomy" id="1720253"/>
    <lineage>
        <taxon>Bacteria</taxon>
        <taxon>Pseudomonadati</taxon>
        <taxon>Bacteroidota</taxon>
        <taxon>Cytophagia</taxon>
        <taxon>Cytophagales</taxon>
        <taxon>Hymenobacteraceae</taxon>
        <taxon>Pontibacter</taxon>
    </lineage>
</organism>
<evidence type="ECO:0000313" key="10">
    <source>
        <dbReference type="Proteomes" id="UP000603640"/>
    </source>
</evidence>
<evidence type="ECO:0000256" key="5">
    <source>
        <dbReference type="PROSITE-ProRule" id="PRU00277"/>
    </source>
</evidence>
<feature type="chain" id="PRO_5037173166" description="Peptidyl-prolyl cis-trans isomerase" evidence="7">
    <location>
        <begin position="32"/>
        <end position="176"/>
    </location>
</feature>
<evidence type="ECO:0000256" key="4">
    <source>
        <dbReference type="ARBA" id="ARBA00023235"/>
    </source>
</evidence>
<reference evidence="9" key="1">
    <citation type="submission" date="2020-08" db="EMBL/GenBank/DDBJ databases">
        <title>Pontibacter sp. SD6 16S ribosomal RNA gene Genome sequencing and assembly.</title>
        <authorList>
            <person name="Kang M."/>
        </authorList>
    </citation>
    <scope>NUCLEOTIDE SEQUENCE</scope>
    <source>
        <strain evidence="9">SD6</strain>
    </source>
</reference>
<evidence type="ECO:0000256" key="7">
    <source>
        <dbReference type="SAM" id="SignalP"/>
    </source>
</evidence>
<keyword evidence="3 5" id="KW-0697">Rotamase</keyword>
<evidence type="ECO:0000256" key="3">
    <source>
        <dbReference type="ARBA" id="ARBA00023110"/>
    </source>
</evidence>
<dbReference type="GO" id="GO:0003755">
    <property type="term" value="F:peptidyl-prolyl cis-trans isomerase activity"/>
    <property type="evidence" value="ECO:0007669"/>
    <property type="project" value="UniProtKB-UniRule"/>
</dbReference>
<dbReference type="InterPro" id="IPR001179">
    <property type="entry name" value="PPIase_FKBP_dom"/>
</dbReference>
<dbReference type="PANTHER" id="PTHR43811:SF19">
    <property type="entry name" value="39 KDA FK506-BINDING NUCLEAR PROTEIN"/>
    <property type="match status" value="1"/>
</dbReference>
<dbReference type="Pfam" id="PF00254">
    <property type="entry name" value="FKBP_C"/>
    <property type="match status" value="1"/>
</dbReference>
<dbReference type="EMBL" id="JACRVF010000002">
    <property type="protein sequence ID" value="MBC5992816.1"/>
    <property type="molecule type" value="Genomic_DNA"/>
</dbReference>
<dbReference type="SUPFAM" id="SSF54534">
    <property type="entry name" value="FKBP-like"/>
    <property type="match status" value="1"/>
</dbReference>
<dbReference type="FunFam" id="3.10.50.40:FF:000006">
    <property type="entry name" value="Peptidyl-prolyl cis-trans isomerase"/>
    <property type="match status" value="1"/>
</dbReference>
<dbReference type="InterPro" id="IPR046357">
    <property type="entry name" value="PPIase_dom_sf"/>
</dbReference>
<evidence type="ECO:0000256" key="6">
    <source>
        <dbReference type="RuleBase" id="RU003915"/>
    </source>
</evidence>
<accession>A0A923SJJ9</accession>
<comment type="catalytic activity">
    <reaction evidence="1 5 6">
        <text>[protein]-peptidylproline (omega=180) = [protein]-peptidylproline (omega=0)</text>
        <dbReference type="Rhea" id="RHEA:16237"/>
        <dbReference type="Rhea" id="RHEA-COMP:10747"/>
        <dbReference type="Rhea" id="RHEA-COMP:10748"/>
        <dbReference type="ChEBI" id="CHEBI:83833"/>
        <dbReference type="ChEBI" id="CHEBI:83834"/>
        <dbReference type="EC" id="5.2.1.8"/>
    </reaction>
</comment>
<keyword evidence="4 5" id="KW-0413">Isomerase</keyword>
<dbReference type="PANTHER" id="PTHR43811">
    <property type="entry name" value="FKBP-TYPE PEPTIDYL-PROLYL CIS-TRANS ISOMERASE FKPA"/>
    <property type="match status" value="1"/>
</dbReference>
<protein>
    <recommendedName>
        <fullName evidence="6">Peptidyl-prolyl cis-trans isomerase</fullName>
        <ecNumber evidence="6">5.2.1.8</ecNumber>
    </recommendedName>
</protein>
<evidence type="ECO:0000256" key="2">
    <source>
        <dbReference type="ARBA" id="ARBA00006577"/>
    </source>
</evidence>
<feature type="domain" description="PPIase FKBP-type" evidence="8">
    <location>
        <begin position="89"/>
        <end position="176"/>
    </location>
</feature>
<evidence type="ECO:0000313" key="9">
    <source>
        <dbReference type="EMBL" id="MBC5992816.1"/>
    </source>
</evidence>
<dbReference type="Proteomes" id="UP000603640">
    <property type="component" value="Unassembled WGS sequence"/>
</dbReference>
<evidence type="ECO:0000256" key="1">
    <source>
        <dbReference type="ARBA" id="ARBA00000971"/>
    </source>
</evidence>
<dbReference type="PROSITE" id="PS50059">
    <property type="entry name" value="FKBP_PPIASE"/>
    <property type="match status" value="1"/>
</dbReference>
<evidence type="ECO:0000259" key="8">
    <source>
        <dbReference type="PROSITE" id="PS50059"/>
    </source>
</evidence>
<keyword evidence="7" id="KW-0732">Signal</keyword>
<gene>
    <name evidence="9" type="ORF">H8S84_08225</name>
</gene>
<comment type="caution">
    <text evidence="9">The sequence shown here is derived from an EMBL/GenBank/DDBJ whole genome shotgun (WGS) entry which is preliminary data.</text>
</comment>
<name>A0A923SJJ9_9BACT</name>
<dbReference type="Gene3D" id="3.10.50.40">
    <property type="match status" value="1"/>
</dbReference>
<comment type="similarity">
    <text evidence="2 6">Belongs to the FKBP-type PPIase family.</text>
</comment>
<proteinExistence type="inferred from homology"/>
<keyword evidence="10" id="KW-1185">Reference proteome</keyword>